<name>W4M0A5_ENTF1</name>
<keyword evidence="1" id="KW-0472">Membrane</keyword>
<comment type="caution">
    <text evidence="2">The sequence shown here is derived from an EMBL/GenBank/DDBJ whole genome shotgun (WGS) entry which is preliminary data.</text>
</comment>
<evidence type="ECO:0000256" key="1">
    <source>
        <dbReference type="SAM" id="Phobius"/>
    </source>
</evidence>
<organism evidence="2 3">
    <name type="scientific">Entotheonella factor</name>
    <dbReference type="NCBI Taxonomy" id="1429438"/>
    <lineage>
        <taxon>Bacteria</taxon>
        <taxon>Pseudomonadati</taxon>
        <taxon>Nitrospinota/Tectimicrobiota group</taxon>
        <taxon>Candidatus Tectimicrobiota</taxon>
        <taxon>Candidatus Entotheonellia</taxon>
        <taxon>Candidatus Entotheonellales</taxon>
        <taxon>Candidatus Entotheonellaceae</taxon>
        <taxon>Candidatus Entotheonella</taxon>
    </lineage>
</organism>
<geneLocation type="plasmid" evidence="2">
    <name>pTSY</name>
</geneLocation>
<evidence type="ECO:0000313" key="2">
    <source>
        <dbReference type="EMBL" id="ETX03583.1"/>
    </source>
</evidence>
<gene>
    <name evidence="2" type="ORF">ETSY1_46795</name>
</gene>
<sequence length="66" mass="7220">MARCTSPLAVVLLGVGFCALGLIIFFDLGPLYFLHRATTPYTFSLIGVVLMALGGWKLYKALRGWV</sequence>
<reference evidence="2 3" key="1">
    <citation type="journal article" date="2014" name="Nature">
        <title>An environmental bacterial taxon with a large and distinct metabolic repertoire.</title>
        <authorList>
            <person name="Wilson M.C."/>
            <person name="Mori T."/>
            <person name="Ruckert C."/>
            <person name="Uria A.R."/>
            <person name="Helf M.J."/>
            <person name="Takada K."/>
            <person name="Gernert C."/>
            <person name="Steffens U.A."/>
            <person name="Heycke N."/>
            <person name="Schmitt S."/>
            <person name="Rinke C."/>
            <person name="Helfrich E.J."/>
            <person name="Brachmann A.O."/>
            <person name="Gurgui C."/>
            <person name="Wakimoto T."/>
            <person name="Kracht M."/>
            <person name="Crusemann M."/>
            <person name="Hentschel U."/>
            <person name="Abe I."/>
            <person name="Matsunaga S."/>
            <person name="Kalinowski J."/>
            <person name="Takeyama H."/>
            <person name="Piel J."/>
        </authorList>
    </citation>
    <scope>NUCLEOTIDE SEQUENCE [LARGE SCALE GENOMIC DNA]</scope>
    <source>
        <strain evidence="3">TSY1</strain>
        <plasmid evidence="2">pTSY</plasmid>
    </source>
</reference>
<dbReference type="EMBL" id="AZHW01000025">
    <property type="protein sequence ID" value="ETX03583.1"/>
    <property type="molecule type" value="Genomic_DNA"/>
</dbReference>
<dbReference type="AlphaFoldDB" id="W4M0A5"/>
<evidence type="ECO:0000313" key="3">
    <source>
        <dbReference type="Proteomes" id="UP000019141"/>
    </source>
</evidence>
<keyword evidence="1" id="KW-0812">Transmembrane</keyword>
<dbReference type="Proteomes" id="UP000019141">
    <property type="component" value="Unassembled WGS sequence"/>
</dbReference>
<proteinExistence type="predicted"/>
<keyword evidence="2" id="KW-0614">Plasmid</keyword>
<feature type="transmembrane region" description="Helical" evidence="1">
    <location>
        <begin position="38"/>
        <end position="59"/>
    </location>
</feature>
<feature type="transmembrane region" description="Helical" evidence="1">
    <location>
        <begin position="7"/>
        <end position="26"/>
    </location>
</feature>
<keyword evidence="3" id="KW-1185">Reference proteome</keyword>
<keyword evidence="1" id="KW-1133">Transmembrane helix</keyword>
<accession>W4M0A5</accession>
<protein>
    <submittedName>
        <fullName evidence="2">Uncharacterized protein</fullName>
    </submittedName>
</protein>
<dbReference type="HOGENOM" id="CLU_2823042_0_0_7"/>